<evidence type="ECO:0000313" key="1">
    <source>
        <dbReference type="EMBL" id="KZS11484.1"/>
    </source>
</evidence>
<dbReference type="GO" id="GO:0016020">
    <property type="term" value="C:membrane"/>
    <property type="evidence" value="ECO:0007669"/>
    <property type="project" value="InterPro"/>
</dbReference>
<dbReference type="OrthoDB" id="6369215at2759"/>
<dbReference type="InterPro" id="IPR000998">
    <property type="entry name" value="MAM_dom"/>
</dbReference>
<keyword evidence="2" id="KW-1185">Reference proteome</keyword>
<organism evidence="1 2">
    <name type="scientific">Daphnia magna</name>
    <dbReference type="NCBI Taxonomy" id="35525"/>
    <lineage>
        <taxon>Eukaryota</taxon>
        <taxon>Metazoa</taxon>
        <taxon>Ecdysozoa</taxon>
        <taxon>Arthropoda</taxon>
        <taxon>Crustacea</taxon>
        <taxon>Branchiopoda</taxon>
        <taxon>Diplostraca</taxon>
        <taxon>Cladocera</taxon>
        <taxon>Anomopoda</taxon>
        <taxon>Daphniidae</taxon>
        <taxon>Daphnia</taxon>
    </lineage>
</organism>
<protein>
    <submittedName>
        <fullName evidence="1">Uncharacterized protein</fullName>
    </submittedName>
</protein>
<dbReference type="PROSITE" id="PS50060">
    <property type="entry name" value="MAM_2"/>
    <property type="match status" value="1"/>
</dbReference>
<dbReference type="Proteomes" id="UP000076858">
    <property type="component" value="Unassembled WGS sequence"/>
</dbReference>
<gene>
    <name evidence="1" type="ORF">APZ42_024271</name>
</gene>
<comment type="caution">
    <text evidence="1">The sequence shown here is derived from an EMBL/GenBank/DDBJ whole genome shotgun (WGS) entry which is preliminary data.</text>
</comment>
<proteinExistence type="predicted"/>
<accession>A0A0P5UJC2</accession>
<dbReference type="SUPFAM" id="SSF49899">
    <property type="entry name" value="Concanavalin A-like lectins/glucanases"/>
    <property type="match status" value="1"/>
</dbReference>
<dbReference type="EMBL" id="LRGB01001581">
    <property type="protein sequence ID" value="KZS11484.1"/>
    <property type="molecule type" value="Genomic_DNA"/>
</dbReference>
<evidence type="ECO:0000313" key="2">
    <source>
        <dbReference type="Proteomes" id="UP000076858"/>
    </source>
</evidence>
<dbReference type="InterPro" id="IPR013320">
    <property type="entry name" value="ConA-like_dom_sf"/>
</dbReference>
<sequence length="245" mass="28156">MENKLTFLLLAHLVLLTVPVGGEQCQNQLIDCDIINRLAEQRTKEMPNLSTDFENGSPNEWKDESKTAVHWNIEDYNSPWEVDNLPFKPSIGNRYLRVDRKSTFGVAILRSPTFSFSDEEKYNLLTFDFWLRSTWSKFTNLELFVNENGNEKQLLSLSDYSFITNRNWITISVAPLHDVSPASVISFVFYAYCGTNVEDAVAIDNIRWTLFNERTSVTSADPITSTSDTQSDNPFDDLDLDLDLW</sequence>
<dbReference type="Gene3D" id="2.60.120.200">
    <property type="match status" value="1"/>
</dbReference>
<dbReference type="Pfam" id="PF00629">
    <property type="entry name" value="MAM"/>
    <property type="match status" value="1"/>
</dbReference>
<reference evidence="1 2" key="1">
    <citation type="submission" date="2016-03" db="EMBL/GenBank/DDBJ databases">
        <title>EvidentialGene: Evidence-directed Construction of Genes on Genomes.</title>
        <authorList>
            <person name="Gilbert D.G."/>
            <person name="Choi J.-H."/>
            <person name="Mockaitis K."/>
            <person name="Colbourne J."/>
            <person name="Pfrender M."/>
        </authorList>
    </citation>
    <scope>NUCLEOTIDE SEQUENCE [LARGE SCALE GENOMIC DNA]</scope>
    <source>
        <strain evidence="1 2">Xinb3</strain>
        <tissue evidence="1">Complete organism</tissue>
    </source>
</reference>
<dbReference type="AlphaFoldDB" id="A0A0P5UJC2"/>
<name>A0A0P5UJC2_9CRUS</name>